<accession>A0ABU7SGA3</accession>
<gene>
    <name evidence="1" type="ORF">V1634_19350</name>
</gene>
<dbReference type="Proteomes" id="UP001339911">
    <property type="component" value="Unassembled WGS sequence"/>
</dbReference>
<sequence length="197" mass="20138">MTGLRRWVTLAAVALLTVLAAGCGVRPTVVITGGPAPTGPVQGVGVFFVAEQRVTLVLRPSTPPGSVDDALALLLAGPDRRERQQGYRTEIPTDAEPAVTTSDPSGTTVKLGTDVTALSATAVDQIVCTVRYALPDDRPAGRSVVTLTGPDGSRGPYRCDPPKCPAAPGGSAHSPDAAWCLPPDVVPAPPRATAPGF</sequence>
<keyword evidence="2" id="KW-1185">Reference proteome</keyword>
<evidence type="ECO:0008006" key="3">
    <source>
        <dbReference type="Google" id="ProtNLM"/>
    </source>
</evidence>
<proteinExistence type="predicted"/>
<dbReference type="RefSeq" id="WP_331209279.1">
    <property type="nucleotide sequence ID" value="NZ_JAZGQL010000014.1"/>
</dbReference>
<comment type="caution">
    <text evidence="1">The sequence shown here is derived from an EMBL/GenBank/DDBJ whole genome shotgun (WGS) entry which is preliminary data.</text>
</comment>
<evidence type="ECO:0000313" key="2">
    <source>
        <dbReference type="Proteomes" id="UP001339911"/>
    </source>
</evidence>
<evidence type="ECO:0000313" key="1">
    <source>
        <dbReference type="EMBL" id="MEE6308995.1"/>
    </source>
</evidence>
<reference evidence="1 2" key="1">
    <citation type="submission" date="2024-01" db="EMBL/GenBank/DDBJ databases">
        <title>Genome insights into Plantactinospora veratri sp. nov.</title>
        <authorList>
            <person name="Wang L."/>
        </authorList>
    </citation>
    <scope>NUCLEOTIDE SEQUENCE [LARGE SCALE GENOMIC DNA]</scope>
    <source>
        <strain evidence="1 2">NEAU-FHS4</strain>
    </source>
</reference>
<dbReference type="EMBL" id="JAZGQL010000014">
    <property type="protein sequence ID" value="MEE6308995.1"/>
    <property type="molecule type" value="Genomic_DNA"/>
</dbReference>
<name>A0ABU7SGA3_9ACTN</name>
<protein>
    <recommendedName>
        <fullName evidence="3">GerMN domain-containing protein</fullName>
    </recommendedName>
</protein>
<organism evidence="1 2">
    <name type="scientific">Plantactinospora veratri</name>
    <dbReference type="NCBI Taxonomy" id="1436122"/>
    <lineage>
        <taxon>Bacteria</taxon>
        <taxon>Bacillati</taxon>
        <taxon>Actinomycetota</taxon>
        <taxon>Actinomycetes</taxon>
        <taxon>Micromonosporales</taxon>
        <taxon>Micromonosporaceae</taxon>
        <taxon>Plantactinospora</taxon>
    </lineage>
</organism>
<dbReference type="PROSITE" id="PS51257">
    <property type="entry name" value="PROKAR_LIPOPROTEIN"/>
    <property type="match status" value="1"/>
</dbReference>